<protein>
    <recommendedName>
        <fullName evidence="3">DUF3791 domain-containing protein</fullName>
    </recommendedName>
</protein>
<organism evidence="1 2">
    <name type="scientific">Bacteroides xylanisolvens</name>
    <dbReference type="NCBI Taxonomy" id="371601"/>
    <lineage>
        <taxon>Bacteria</taxon>
        <taxon>Pseudomonadati</taxon>
        <taxon>Bacteroidota</taxon>
        <taxon>Bacteroidia</taxon>
        <taxon>Bacteroidales</taxon>
        <taxon>Bacteroidaceae</taxon>
        <taxon>Bacteroides</taxon>
    </lineage>
</organism>
<dbReference type="Proteomes" id="UP000261210">
    <property type="component" value="Unassembled WGS sequence"/>
</dbReference>
<gene>
    <name evidence="1" type="ORF">DXD03_15025</name>
</gene>
<name>A0A3E4NC44_9BACE</name>
<comment type="caution">
    <text evidence="1">The sequence shown here is derived from an EMBL/GenBank/DDBJ whole genome shotgun (WGS) entry which is preliminary data.</text>
</comment>
<dbReference type="RefSeq" id="WP_004315340.1">
    <property type="nucleotide sequence ID" value="NZ_CABKPA010000035.1"/>
</dbReference>
<evidence type="ECO:0000313" key="2">
    <source>
        <dbReference type="Proteomes" id="UP000261210"/>
    </source>
</evidence>
<evidence type="ECO:0000313" key="1">
    <source>
        <dbReference type="EMBL" id="RGK60627.1"/>
    </source>
</evidence>
<accession>A0A3E4NC44</accession>
<dbReference type="EMBL" id="QSQU01000021">
    <property type="protein sequence ID" value="RGK60627.1"/>
    <property type="molecule type" value="Genomic_DNA"/>
</dbReference>
<sequence>MMEQNWQNDPVKSPEIQEIILSNRIGVIAAELSRRLEIAPVRALQLFYESKTCADLHDKETGLYLYGNLYIADEFMREYQNKL</sequence>
<dbReference type="AlphaFoldDB" id="A0A3E4NC44"/>
<reference evidence="1 2" key="1">
    <citation type="submission" date="2018-08" db="EMBL/GenBank/DDBJ databases">
        <title>A genome reference for cultivated species of the human gut microbiota.</title>
        <authorList>
            <person name="Zou Y."/>
            <person name="Xue W."/>
            <person name="Luo G."/>
        </authorList>
    </citation>
    <scope>NUCLEOTIDE SEQUENCE [LARGE SCALE GENOMIC DNA]</scope>
    <source>
        <strain evidence="1 2">TF10-34</strain>
    </source>
</reference>
<evidence type="ECO:0008006" key="3">
    <source>
        <dbReference type="Google" id="ProtNLM"/>
    </source>
</evidence>
<proteinExistence type="predicted"/>